<evidence type="ECO:0000313" key="10">
    <source>
        <dbReference type="Proteomes" id="UP000242525"/>
    </source>
</evidence>
<evidence type="ECO:0000256" key="2">
    <source>
        <dbReference type="ARBA" id="ARBA00022448"/>
    </source>
</evidence>
<accession>A0A0J9XFA0</accession>
<dbReference type="Pfam" id="PF12584">
    <property type="entry name" value="TRAPPC10"/>
    <property type="match status" value="1"/>
</dbReference>
<dbReference type="OrthoDB" id="10256906at2759"/>
<dbReference type="InterPro" id="IPR056913">
    <property type="entry name" value="TRAPPC10/Trs130_N"/>
</dbReference>
<comment type="subcellular location">
    <subcellularLocation>
        <location evidence="1">Golgi apparatus</location>
    </subcellularLocation>
</comment>
<evidence type="ECO:0000259" key="8">
    <source>
        <dbReference type="Pfam" id="PF24967"/>
    </source>
</evidence>
<dbReference type="InterPro" id="IPR022233">
    <property type="entry name" value="TRAPPC10/Trs130_C"/>
</dbReference>
<dbReference type="Proteomes" id="UP000242525">
    <property type="component" value="Unassembled WGS sequence"/>
</dbReference>
<dbReference type="InterPro" id="IPR055504">
    <property type="entry name" value="DUF7076"/>
</dbReference>
<comment type="caution">
    <text evidence="9">The sequence shown here is derived from an EMBL/GenBank/DDBJ whole genome shotgun (WGS) entry which is preliminary data.</text>
</comment>
<protein>
    <submittedName>
        <fullName evidence="9">Similar to Saccharomyces cerevisiae YMR218c TRS130 One of 10 subunits of the transport protein particle (TRAPP) complex of the cis-Golgi</fullName>
    </submittedName>
</protein>
<feature type="domain" description="DUF7077" evidence="7">
    <location>
        <begin position="687"/>
        <end position="810"/>
    </location>
</feature>
<evidence type="ECO:0000256" key="1">
    <source>
        <dbReference type="ARBA" id="ARBA00004555"/>
    </source>
</evidence>
<dbReference type="PANTHER" id="PTHR13251:SF3">
    <property type="entry name" value="TRAFFICKING PROTEIN PARTICLE COMPLEX SUBUNIT 10"/>
    <property type="match status" value="1"/>
</dbReference>
<dbReference type="AlphaFoldDB" id="A0A0J9XFA0"/>
<dbReference type="InterPro" id="IPR045126">
    <property type="entry name" value="TRAPPC10/Trs130"/>
</dbReference>
<dbReference type="EMBL" id="CCBN010000013">
    <property type="protein sequence ID" value="CDO56054.1"/>
    <property type="molecule type" value="Genomic_DNA"/>
</dbReference>
<dbReference type="PANTHER" id="PTHR13251">
    <property type="entry name" value="EPILEPSY HOLOPROSENCEPHALY CANDIDATE 1/TMEM1"/>
    <property type="match status" value="1"/>
</dbReference>
<reference evidence="9" key="1">
    <citation type="submission" date="2014-03" db="EMBL/GenBank/DDBJ databases">
        <authorList>
            <person name="Casaregola S."/>
        </authorList>
    </citation>
    <scope>NUCLEOTIDE SEQUENCE [LARGE SCALE GENOMIC DNA]</scope>
    <source>
        <strain evidence="9">CLIB 918</strain>
    </source>
</reference>
<keyword evidence="2" id="KW-0813">Transport</keyword>
<dbReference type="GO" id="GO:0006891">
    <property type="term" value="P:intra-Golgi vesicle-mediated transport"/>
    <property type="evidence" value="ECO:0007669"/>
    <property type="project" value="TreeGrafter"/>
</dbReference>
<dbReference type="GO" id="GO:0034498">
    <property type="term" value="P:early endosome to Golgi transport"/>
    <property type="evidence" value="ECO:0007669"/>
    <property type="project" value="TreeGrafter"/>
</dbReference>
<dbReference type="GO" id="GO:1990071">
    <property type="term" value="C:TRAPPII protein complex"/>
    <property type="evidence" value="ECO:0007669"/>
    <property type="project" value="InterPro"/>
</dbReference>
<dbReference type="Pfam" id="PF23036">
    <property type="entry name" value="TRAPPC10_1st"/>
    <property type="match status" value="1"/>
</dbReference>
<dbReference type="GO" id="GO:0005829">
    <property type="term" value="C:cytosol"/>
    <property type="evidence" value="ECO:0007669"/>
    <property type="project" value="GOC"/>
</dbReference>
<name>A0A0J9XFA0_GEOCN</name>
<dbReference type="Pfam" id="PF24967">
    <property type="entry name" value="NTS_TR130"/>
    <property type="match status" value="1"/>
</dbReference>
<dbReference type="InterPro" id="IPR056916">
    <property type="entry name" value="NTS_TR130"/>
</dbReference>
<sequence length="1151" mass="130528">MAISKQPSLAQKTTIAYFDPLNVYGDIKQELLKHVPLTNLHWNHPLRPLRTINTLDVEFVEESAQAMAAPKHEMLGLSSTPCYKIIFIKCDDTDTYRSTVRPIIKEWIANSVTGVRDPVEWIIFHYVPPGSKAFLGNRFKYGVFDKIKADFNTESKKDRCVQIKHEYSSNAEKDEAWRNFSNRMKEGVLEAFSDRVDLYQDEINKLEAKKHILGWNFGKFFVLKEGLALAFERMSLFEDALLLYDELEEAFIQLNRQKSVTSFSAETLKTLSHPLLVVQKMSEIRHDILTNDISLFDFQCYLFSRQVYLLLCIAENSNSHSISALKIGELFLRLRSFLTEMNGMLNSFKQSVQSIAEWTFSVAQEFQQASKYVDGGLVREVAEGRGELYLLIRKSIETIAATRNWNIEGVLTEVSLDDKTTEVVDPDYHIQNDVLASYLESDKSFYSTYKSITEFALAEFDLADRVRTKNRLSAQLALLDYQLGNYAEAAKSLESIPGLYGRQGWNLISSSLLLVYVQCLKKLDRKEAILANSLELLSRSDYLTPAEIGEHIKYVQELSDTVSFSATLDNFFECSIDPHVTSVTGKDEYCMEVTLTNPLKQDFKFDTGTITMRNIKDTTDILTFDMSSENGIVAKGGINKFHFKTKKFVRANFKVTGMFLTKGKLTLTKNFSEASPIIIQLYPAPYNFHAKFCVPPTVDLNERRLGLHISSGQNQISKCKITFKSVTVGLKLMSLKAQNEPDINKDLVVETHEGRPPVITFEDLKPNSIAVLTVPYMFEYDLPHVRLKAFIQYTTQDNETFSNVIDQNIDIALALSVNVQDFYKLDKLFSKFTMSCNSAEPVCILETNLLGNEDFTISSPFGTSIKNISYPEGPVSYGFCIQTTENRTGNDIVELITKHRYLKDECVLLVWKLLNSILEKSPYENYGLIIESLLYGVNFDSVGYSHSGIVTLPANLLETMKSSDLLQHIPADIKKEMFEYLKENLPVDTDNIELTEKDLLPITRKLIIPVSIPRVHMVHTVELHLPAEDHFVVGKAIPVTVDIRSCDAWAPLDADNTPKTFLYDITAPPDLWAVSGKKRAQFIHSSNDGCITTTSIKLSLIPLKTGKLCLPKINIQKHQSVAEDVIIETDYKNLYQSALVVPEFGRLTLSF</sequence>
<dbReference type="InterPro" id="IPR055505">
    <property type="entry name" value="DUF7077"/>
</dbReference>
<evidence type="ECO:0000259" key="4">
    <source>
        <dbReference type="Pfam" id="PF12584"/>
    </source>
</evidence>
<gene>
    <name evidence="9" type="ORF">BN980_GECA13s02298g</name>
</gene>
<evidence type="ECO:0000256" key="3">
    <source>
        <dbReference type="ARBA" id="ARBA00023034"/>
    </source>
</evidence>
<keyword evidence="10" id="KW-1185">Reference proteome</keyword>
<evidence type="ECO:0000259" key="7">
    <source>
        <dbReference type="Pfam" id="PF23274"/>
    </source>
</evidence>
<keyword evidence="3" id="KW-0333">Golgi apparatus</keyword>
<feature type="domain" description="TRAPPC10/Trs130 C-terminal" evidence="4">
    <location>
        <begin position="1009"/>
        <end position="1128"/>
    </location>
</feature>
<organism evidence="9 10">
    <name type="scientific">Geotrichum candidum</name>
    <name type="common">Oospora lactis</name>
    <name type="synonym">Dipodascus geotrichum</name>
    <dbReference type="NCBI Taxonomy" id="1173061"/>
    <lineage>
        <taxon>Eukaryota</taxon>
        <taxon>Fungi</taxon>
        <taxon>Dikarya</taxon>
        <taxon>Ascomycota</taxon>
        <taxon>Saccharomycotina</taxon>
        <taxon>Dipodascomycetes</taxon>
        <taxon>Dipodascales</taxon>
        <taxon>Dipodascaceae</taxon>
        <taxon>Geotrichum</taxon>
    </lineage>
</organism>
<feature type="domain" description="Trs130 NTS" evidence="8">
    <location>
        <begin position="330"/>
        <end position="529"/>
    </location>
</feature>
<proteinExistence type="predicted"/>
<evidence type="ECO:0000313" key="9">
    <source>
        <dbReference type="EMBL" id="CDO56054.1"/>
    </source>
</evidence>
<feature type="domain" description="TRAPPC10/Trs130 N-terminal" evidence="5">
    <location>
        <begin position="11"/>
        <end position="314"/>
    </location>
</feature>
<dbReference type="Pfam" id="PF23273">
    <property type="entry name" value="DUF7076"/>
    <property type="match status" value="1"/>
</dbReference>
<evidence type="ECO:0000259" key="5">
    <source>
        <dbReference type="Pfam" id="PF23036"/>
    </source>
</evidence>
<dbReference type="Pfam" id="PF23274">
    <property type="entry name" value="DUF7077"/>
    <property type="match status" value="1"/>
</dbReference>
<evidence type="ECO:0000259" key="6">
    <source>
        <dbReference type="Pfam" id="PF23273"/>
    </source>
</evidence>
<feature type="domain" description="DUF7076" evidence="6">
    <location>
        <begin position="559"/>
        <end position="671"/>
    </location>
</feature>
<dbReference type="STRING" id="1173061.A0A0J9XFA0"/>